<dbReference type="HAMAP" id="MF_00712">
    <property type="entry name" value="GcvPA"/>
    <property type="match status" value="1"/>
</dbReference>
<protein>
    <recommendedName>
        <fullName evidence="4">Probable glycine dehydrogenase (decarboxylating) subunit 1</fullName>
        <ecNumber evidence="4">1.4.4.2</ecNumber>
    </recommendedName>
    <alternativeName>
        <fullName evidence="4">Glycine cleavage system P-protein subunit 1</fullName>
    </alternativeName>
    <alternativeName>
        <fullName evidence="4">Glycine decarboxylase subunit 1</fullName>
    </alternativeName>
    <alternativeName>
        <fullName evidence="4">Glycine dehydrogenase (aminomethyl-transferring) subunit 1</fullName>
    </alternativeName>
</protein>
<dbReference type="EMBL" id="LYVF01000048">
    <property type="protein sequence ID" value="OAT85729.1"/>
    <property type="molecule type" value="Genomic_DNA"/>
</dbReference>
<dbReference type="Gene3D" id="3.40.640.10">
    <property type="entry name" value="Type I PLP-dependent aspartate aminotransferase-like (Major domain)"/>
    <property type="match status" value="1"/>
</dbReference>
<sequence>MKYIPNTAADRQKMLADIGVPAVADLFADIPEPVRLQRELDLPPALSEPELVSHMRRLADKNGTDYTCFLGGGYYDHYIPAVVPALLSRSEFYTAYTPYQAEISQGTLAAIYEFQTLICNLTGMDVANASMYDGASALAEAAAVALVQTKRKQLAVARTVHPEYRRVLQTYLVPRQAQIVELPMAAGSTGVSDLAPLIGAQTAAVLVQQPNFLGCLEDVSALEKAAHAAGAMFIVSVDPVSLGLLQPPGEYGADIATGEGQPLGLPVSFGGPGFGFFAAREKYLRRMPGRMSGATTDAAGRRGFVLTLQAREQHIRREKATSNICSNQALCALAATIHMSALGPQGMRRVAELCAQKAAYARERLSAIKGFTAAFQAPYFKEFTLKSDYPPDKVQAALLKHKLAAGPELGRFYPELAGHWLIAVTEKRTKDEIDRLARALEEVAAVC</sequence>
<dbReference type="EC" id="1.4.4.2" evidence="4"/>
<evidence type="ECO:0000256" key="2">
    <source>
        <dbReference type="ARBA" id="ARBA00023002"/>
    </source>
</evidence>
<dbReference type="PANTHER" id="PTHR42806">
    <property type="entry name" value="GLYCINE CLEAVAGE SYSTEM P-PROTEIN"/>
    <property type="match status" value="1"/>
</dbReference>
<dbReference type="SUPFAM" id="SSF53383">
    <property type="entry name" value="PLP-dependent transferases"/>
    <property type="match status" value="1"/>
</dbReference>
<evidence type="ECO:0000313" key="6">
    <source>
        <dbReference type="EMBL" id="OAT85729.1"/>
    </source>
</evidence>
<evidence type="ECO:0000256" key="1">
    <source>
        <dbReference type="ARBA" id="ARBA00003788"/>
    </source>
</evidence>
<dbReference type="InterPro" id="IPR015422">
    <property type="entry name" value="PyrdxlP-dep_Trfase_small"/>
</dbReference>
<keyword evidence="7" id="KW-1185">Reference proteome</keyword>
<dbReference type="CDD" id="cd00613">
    <property type="entry name" value="GDC-P"/>
    <property type="match status" value="1"/>
</dbReference>
<dbReference type="GO" id="GO:0019464">
    <property type="term" value="P:glycine decarboxylation via glycine cleavage system"/>
    <property type="evidence" value="ECO:0007669"/>
    <property type="project" value="UniProtKB-UniRule"/>
</dbReference>
<dbReference type="PIRSF" id="PIRSF006815">
    <property type="entry name" value="GcvPA"/>
    <property type="match status" value="1"/>
</dbReference>
<reference evidence="6 7" key="1">
    <citation type="submission" date="2016-04" db="EMBL/GenBank/DDBJ databases">
        <authorList>
            <person name="Evans L.H."/>
            <person name="Alamgir A."/>
            <person name="Owens N."/>
            <person name="Weber N.D."/>
            <person name="Virtaneva K."/>
            <person name="Barbian K."/>
            <person name="Babar A."/>
            <person name="Rosenke K."/>
        </authorList>
    </citation>
    <scope>NUCLEOTIDE SEQUENCE [LARGE SCALE GENOMIC DNA]</scope>
    <source>
        <strain evidence="6 7">LMa1</strain>
    </source>
</reference>
<name>A0A1B7LHF1_9FIRM</name>
<evidence type="ECO:0000259" key="5">
    <source>
        <dbReference type="Pfam" id="PF02347"/>
    </source>
</evidence>
<dbReference type="Pfam" id="PF02347">
    <property type="entry name" value="GDC-P"/>
    <property type="match status" value="1"/>
</dbReference>
<dbReference type="NCBIfam" id="NF001696">
    <property type="entry name" value="PRK00451.1"/>
    <property type="match status" value="1"/>
</dbReference>
<dbReference type="AlphaFoldDB" id="A0A1B7LHF1"/>
<comment type="subunit">
    <text evidence="4">The glycine cleavage system is composed of four proteins: P, T, L and H. In this organism, the P 'protein' is a heterodimer of two subunits.</text>
</comment>
<dbReference type="Gene3D" id="3.90.1150.10">
    <property type="entry name" value="Aspartate Aminotransferase, domain 1"/>
    <property type="match status" value="1"/>
</dbReference>
<proteinExistence type="inferred from homology"/>
<comment type="similarity">
    <text evidence="4">Belongs to the GcvP family. N-terminal subunit subfamily.</text>
</comment>
<comment type="caution">
    <text evidence="6">The sequence shown here is derived from an EMBL/GenBank/DDBJ whole genome shotgun (WGS) entry which is preliminary data.</text>
</comment>
<comment type="function">
    <text evidence="1 4">The glycine cleavage system catalyzes the degradation of glycine. The P protein binds the alpha-amino group of glycine through its pyridoxal phosphate cofactor; CO(2) is released and the remaining methylamine moiety is then transferred to the lipoamide cofactor of the H protein.</text>
</comment>
<keyword evidence="2 4" id="KW-0560">Oxidoreductase</keyword>
<evidence type="ECO:0000256" key="3">
    <source>
        <dbReference type="ARBA" id="ARBA00049026"/>
    </source>
</evidence>
<dbReference type="GO" id="GO:0004375">
    <property type="term" value="F:glycine dehydrogenase (decarboxylating) activity"/>
    <property type="evidence" value="ECO:0007669"/>
    <property type="project" value="UniProtKB-EC"/>
</dbReference>
<dbReference type="InterPro" id="IPR049315">
    <property type="entry name" value="GDC-P_N"/>
</dbReference>
<dbReference type="InterPro" id="IPR020581">
    <property type="entry name" value="GDC_P"/>
</dbReference>
<dbReference type="InterPro" id="IPR023010">
    <property type="entry name" value="GcvPA"/>
</dbReference>
<organism evidence="6 7">
    <name type="scientific">Desulfotomaculum copahuensis</name>
    <dbReference type="NCBI Taxonomy" id="1838280"/>
    <lineage>
        <taxon>Bacteria</taxon>
        <taxon>Bacillati</taxon>
        <taxon>Bacillota</taxon>
        <taxon>Clostridia</taxon>
        <taxon>Eubacteriales</taxon>
        <taxon>Desulfotomaculaceae</taxon>
        <taxon>Desulfotomaculum</taxon>
    </lineage>
</organism>
<dbReference type="InterPro" id="IPR015421">
    <property type="entry name" value="PyrdxlP-dep_Trfase_major"/>
</dbReference>
<comment type="catalytic activity">
    <reaction evidence="3 4">
        <text>N(6)-[(R)-lipoyl]-L-lysyl-[glycine-cleavage complex H protein] + glycine + H(+) = N(6)-[(R)-S(8)-aminomethyldihydrolipoyl]-L-lysyl-[glycine-cleavage complex H protein] + CO2</text>
        <dbReference type="Rhea" id="RHEA:24304"/>
        <dbReference type="Rhea" id="RHEA-COMP:10494"/>
        <dbReference type="Rhea" id="RHEA-COMP:10495"/>
        <dbReference type="ChEBI" id="CHEBI:15378"/>
        <dbReference type="ChEBI" id="CHEBI:16526"/>
        <dbReference type="ChEBI" id="CHEBI:57305"/>
        <dbReference type="ChEBI" id="CHEBI:83099"/>
        <dbReference type="ChEBI" id="CHEBI:83143"/>
        <dbReference type="EC" id="1.4.4.2"/>
    </reaction>
</comment>
<dbReference type="RefSeq" id="WP_066666677.1">
    <property type="nucleotide sequence ID" value="NZ_LYVF01000048.1"/>
</dbReference>
<dbReference type="STRING" id="1838280.A6M21_17065"/>
<dbReference type="Proteomes" id="UP000078532">
    <property type="component" value="Unassembled WGS sequence"/>
</dbReference>
<evidence type="ECO:0000313" key="7">
    <source>
        <dbReference type="Proteomes" id="UP000078532"/>
    </source>
</evidence>
<dbReference type="GO" id="GO:0009116">
    <property type="term" value="P:nucleoside metabolic process"/>
    <property type="evidence" value="ECO:0007669"/>
    <property type="project" value="InterPro"/>
</dbReference>
<dbReference type="PANTHER" id="PTHR42806:SF1">
    <property type="entry name" value="GLYCINE DEHYDROGENASE (DECARBOXYLATING)"/>
    <property type="match status" value="1"/>
</dbReference>
<gene>
    <name evidence="4" type="primary">gcvPA</name>
    <name evidence="6" type="ORF">A6M21_17065</name>
</gene>
<accession>A0A1B7LHF1</accession>
<feature type="domain" description="Glycine cleavage system P-protein N-terminal" evidence="5">
    <location>
        <begin position="2"/>
        <end position="438"/>
    </location>
</feature>
<dbReference type="OrthoDB" id="9771867at2"/>
<dbReference type="InterPro" id="IPR015424">
    <property type="entry name" value="PyrdxlP-dep_Trfase"/>
</dbReference>
<evidence type="ECO:0000256" key="4">
    <source>
        <dbReference type="HAMAP-Rule" id="MF_00712"/>
    </source>
</evidence>